<evidence type="ECO:0000256" key="3">
    <source>
        <dbReference type="SAM" id="MobiDB-lite"/>
    </source>
</evidence>
<feature type="region of interest" description="Disordered" evidence="3">
    <location>
        <begin position="452"/>
        <end position="485"/>
    </location>
</feature>
<dbReference type="Proteomes" id="UP000594262">
    <property type="component" value="Unplaced"/>
</dbReference>
<evidence type="ECO:0000313" key="5">
    <source>
        <dbReference type="EnsemblMetazoa" id="CLYHEMP021696.1"/>
    </source>
</evidence>
<dbReference type="SUPFAM" id="SSF50985">
    <property type="entry name" value="RCC1/BLIP-II"/>
    <property type="match status" value="1"/>
</dbReference>
<dbReference type="PANTHER" id="PTHR46207:SF1">
    <property type="entry name" value="PROTEIN RCC2"/>
    <property type="match status" value="1"/>
</dbReference>
<dbReference type="EnsemblMetazoa" id="CLYHEMT021696.1">
    <property type="protein sequence ID" value="CLYHEMP021696.1"/>
    <property type="gene ID" value="CLYHEMG021696"/>
</dbReference>
<dbReference type="PROSITE" id="PS50012">
    <property type="entry name" value="RCC1_3"/>
    <property type="match status" value="4"/>
</dbReference>
<dbReference type="InterPro" id="IPR000408">
    <property type="entry name" value="Reg_chr_condens"/>
</dbReference>
<dbReference type="PRINTS" id="PR00633">
    <property type="entry name" value="RCCNDNSATION"/>
</dbReference>
<feature type="repeat" description="RCC1" evidence="2">
    <location>
        <begin position="197"/>
        <end position="271"/>
    </location>
</feature>
<dbReference type="RefSeq" id="XP_066911290.1">
    <property type="nucleotide sequence ID" value="XM_067055189.1"/>
</dbReference>
<dbReference type="GO" id="GO:0031267">
    <property type="term" value="F:small GTPase binding"/>
    <property type="evidence" value="ECO:0007669"/>
    <property type="project" value="TreeGrafter"/>
</dbReference>
<dbReference type="InterPro" id="IPR058923">
    <property type="entry name" value="RCC1-like_dom"/>
</dbReference>
<evidence type="ECO:0000259" key="4">
    <source>
        <dbReference type="Pfam" id="PF25390"/>
    </source>
</evidence>
<dbReference type="Pfam" id="PF25390">
    <property type="entry name" value="WD40_RLD"/>
    <property type="match status" value="1"/>
</dbReference>
<accession>A0A7M5XDH0</accession>
<evidence type="ECO:0000256" key="1">
    <source>
        <dbReference type="ARBA" id="ARBA00022737"/>
    </source>
</evidence>
<feature type="domain" description="RCC1-like" evidence="4">
    <location>
        <begin position="63"/>
        <end position="424"/>
    </location>
</feature>
<dbReference type="AlphaFoldDB" id="A0A7M5XDH0"/>
<dbReference type="Gene3D" id="2.130.10.30">
    <property type="entry name" value="Regulator of chromosome condensation 1/beta-lactamase-inhibitor protein II"/>
    <property type="match status" value="2"/>
</dbReference>
<evidence type="ECO:0000313" key="6">
    <source>
        <dbReference type="Proteomes" id="UP000594262"/>
    </source>
</evidence>
<dbReference type="OrthoDB" id="297375at2759"/>
<proteinExistence type="predicted"/>
<feature type="repeat" description="RCC1" evidence="2">
    <location>
        <begin position="93"/>
        <end position="144"/>
    </location>
</feature>
<feature type="region of interest" description="Disordered" evidence="3">
    <location>
        <begin position="1"/>
        <end position="24"/>
    </location>
</feature>
<reference evidence="5" key="1">
    <citation type="submission" date="2021-01" db="UniProtKB">
        <authorList>
            <consortium name="EnsemblMetazoa"/>
        </authorList>
    </citation>
    <scope>IDENTIFICATION</scope>
</reference>
<protein>
    <recommendedName>
        <fullName evidence="4">RCC1-like domain-containing protein</fullName>
    </recommendedName>
</protein>
<keyword evidence="1" id="KW-0677">Repeat</keyword>
<dbReference type="GO" id="GO:0016020">
    <property type="term" value="C:membrane"/>
    <property type="evidence" value="ECO:0007669"/>
    <property type="project" value="TreeGrafter"/>
</dbReference>
<keyword evidence="6" id="KW-1185">Reference proteome</keyword>
<feature type="repeat" description="RCC1" evidence="2">
    <location>
        <begin position="145"/>
        <end position="196"/>
    </location>
</feature>
<dbReference type="InterPro" id="IPR028641">
    <property type="entry name" value="RCC2"/>
</dbReference>
<dbReference type="PROSITE" id="PS00626">
    <property type="entry name" value="RCC1_2"/>
    <property type="match status" value="1"/>
</dbReference>
<feature type="repeat" description="RCC1" evidence="2">
    <location>
        <begin position="272"/>
        <end position="329"/>
    </location>
</feature>
<organism evidence="5 6">
    <name type="scientific">Clytia hemisphaerica</name>
    <dbReference type="NCBI Taxonomy" id="252671"/>
    <lineage>
        <taxon>Eukaryota</taxon>
        <taxon>Metazoa</taxon>
        <taxon>Cnidaria</taxon>
        <taxon>Hydrozoa</taxon>
        <taxon>Hydroidolina</taxon>
        <taxon>Leptothecata</taxon>
        <taxon>Obeliida</taxon>
        <taxon>Clytiidae</taxon>
        <taxon>Clytia</taxon>
    </lineage>
</organism>
<dbReference type="GeneID" id="136798566"/>
<evidence type="ECO:0000256" key="2">
    <source>
        <dbReference type="PROSITE-ProRule" id="PRU00235"/>
    </source>
</evidence>
<name>A0A7M5XDH0_9CNID</name>
<dbReference type="PANTHER" id="PTHR46207">
    <property type="entry name" value="PROTEIN RCC2"/>
    <property type="match status" value="1"/>
</dbReference>
<sequence length="485" mass="53638">MAENEGKRKLSEDEERPSENGDIKRLKVCEPQELGTLLYSGLTDYTERNDGAISKSPALQWSPFQYESLKGIKIRKVSTGPVSYHTLAISEDYKVYSWGYNNKGQLGHGDCRNRRNPTLVESLSGYKVVDVATGRMHSLVLTDEGQVFAFGDNSSGQCGVGSKDSQMSNPKRIDYDGASIVKFACGSEFSLILDDLGTVYSFGHPEHGQLGHGTDSREIVAGKGEVFHFEHSPIPITSYREIDDGEVIFHGQPRIVDIQCGNNHSCAIDEKQRIFTWGFGGYGRLGHNSTQNEMVPRLMKCWYRITGRADGGIIRVACGSQFNIVQTTVAKCSYYFGQINMNGEAAMYPKSIDDLQGWNVRRVVCSMRGWAALADDSVIAAQCSPGFGQLGMGFNKKSSARPLLVEPFEKMKVHHLGLGYMHGVFLVRNETEKDEKEMEKFEILSFEDNDKKVEEAPPAKGKGRGKAASKGKATARKAAPGRKKK</sequence>
<feature type="compositionally biased region" description="Basic residues" evidence="3">
    <location>
        <begin position="461"/>
        <end position="485"/>
    </location>
</feature>
<dbReference type="InterPro" id="IPR009091">
    <property type="entry name" value="RCC1/BLIP-II"/>
</dbReference>